<dbReference type="Proteomes" id="UP000433483">
    <property type="component" value="Unassembled WGS sequence"/>
</dbReference>
<evidence type="ECO:0000313" key="2">
    <source>
        <dbReference type="EMBL" id="KAE9234238.1"/>
    </source>
</evidence>
<keyword evidence="3" id="KW-1185">Reference proteome</keyword>
<dbReference type="OrthoDB" id="129199at2759"/>
<accession>A0A6A3ZG71</accession>
<dbReference type="EMBL" id="QXGB01000050">
    <property type="protein sequence ID" value="KAE9234238.1"/>
    <property type="molecule type" value="Genomic_DNA"/>
</dbReference>
<dbReference type="AlphaFoldDB" id="A0A6A3ZG71"/>
<feature type="region of interest" description="Disordered" evidence="1">
    <location>
        <begin position="163"/>
        <end position="234"/>
    </location>
</feature>
<name>A0A6A3ZG71_9STRA</name>
<feature type="compositionally biased region" description="Basic residues" evidence="1">
    <location>
        <begin position="196"/>
        <end position="205"/>
    </location>
</feature>
<sequence length="297" mass="33859">MNSSSSAVVWRKERREYEDTIRNRANGETDDLVVSTKNTLDEGLLRQWCRLRWKLSIDGVTDATILAEVEKIISTVKNNSVPDIDQEMAENLRMDLDESDVHERVILYCKLNQLCSKLIKSLEPKVLREEIDRTARFQTRKAKEDEVVLYDLILEKALDHEKDYQSQCRSKRDRDRGDRDRGGRDRETELLSLRVTSKRPTKKPRLSSEPSGGGSRVPAKSPAERPKVPPTPCPHWAQYGSSITSLSVTVLSSEAMHPRRRFRRATSLVPLSPRCARSFLRISAFSVSVALGHSDSQ</sequence>
<evidence type="ECO:0000256" key="1">
    <source>
        <dbReference type="SAM" id="MobiDB-lite"/>
    </source>
</evidence>
<comment type="caution">
    <text evidence="2">The sequence shown here is derived from an EMBL/GenBank/DDBJ whole genome shotgun (WGS) entry which is preliminary data.</text>
</comment>
<evidence type="ECO:0000313" key="3">
    <source>
        <dbReference type="Proteomes" id="UP000433483"/>
    </source>
</evidence>
<organism evidence="2 3">
    <name type="scientific">Phytophthora fragariae</name>
    <dbReference type="NCBI Taxonomy" id="53985"/>
    <lineage>
        <taxon>Eukaryota</taxon>
        <taxon>Sar</taxon>
        <taxon>Stramenopiles</taxon>
        <taxon>Oomycota</taxon>
        <taxon>Peronosporomycetes</taxon>
        <taxon>Peronosporales</taxon>
        <taxon>Peronosporaceae</taxon>
        <taxon>Phytophthora</taxon>
    </lineage>
</organism>
<feature type="compositionally biased region" description="Basic and acidic residues" evidence="1">
    <location>
        <begin position="163"/>
        <end position="189"/>
    </location>
</feature>
<reference evidence="2 3" key="1">
    <citation type="submission" date="2018-08" db="EMBL/GenBank/DDBJ databases">
        <title>Genomic investigation of the strawberry pathogen Phytophthora fragariae indicates pathogenicity is determined by transcriptional variation in three key races.</title>
        <authorList>
            <person name="Adams T.M."/>
            <person name="Armitage A.D."/>
            <person name="Sobczyk M.K."/>
            <person name="Bates H.J."/>
            <person name="Dunwell J.M."/>
            <person name="Nellist C.F."/>
            <person name="Harrison R.J."/>
        </authorList>
    </citation>
    <scope>NUCLEOTIDE SEQUENCE [LARGE SCALE GENOMIC DNA]</scope>
    <source>
        <strain evidence="2 3">NOV-27</strain>
    </source>
</reference>
<protein>
    <submittedName>
        <fullName evidence="2">Uncharacterized protein</fullName>
    </submittedName>
</protein>
<gene>
    <name evidence="2" type="ORF">PF005_g1969</name>
</gene>
<proteinExistence type="predicted"/>